<feature type="compositionally biased region" description="Basic and acidic residues" evidence="1">
    <location>
        <begin position="318"/>
        <end position="329"/>
    </location>
</feature>
<gene>
    <name evidence="2" type="ORF">MAPG_08552</name>
</gene>
<dbReference type="Proteomes" id="UP000011715">
    <property type="component" value="Unassembled WGS sequence"/>
</dbReference>
<dbReference type="EMBL" id="ADBL01002065">
    <property type="status" value="NOT_ANNOTATED_CDS"/>
    <property type="molecule type" value="Genomic_DNA"/>
</dbReference>
<proteinExistence type="predicted"/>
<dbReference type="STRING" id="644358.A0A0C4E7N6"/>
<reference evidence="4" key="2">
    <citation type="submission" date="2010-05" db="EMBL/GenBank/DDBJ databases">
        <title>The genome sequence of Magnaporthe poae strain ATCC 64411.</title>
        <authorList>
            <person name="Ma L.-J."/>
            <person name="Dead R."/>
            <person name="Young S."/>
            <person name="Zeng Q."/>
            <person name="Koehrsen M."/>
            <person name="Alvarado L."/>
            <person name="Berlin A."/>
            <person name="Chapman S.B."/>
            <person name="Chen Z."/>
            <person name="Freedman E."/>
            <person name="Gellesch M."/>
            <person name="Goldberg J."/>
            <person name="Griggs A."/>
            <person name="Gujja S."/>
            <person name="Heilman E.R."/>
            <person name="Heiman D."/>
            <person name="Hepburn T."/>
            <person name="Howarth C."/>
            <person name="Jen D."/>
            <person name="Larson L."/>
            <person name="Mehta T."/>
            <person name="Neiman D."/>
            <person name="Pearson M."/>
            <person name="Roberts A."/>
            <person name="Saif S."/>
            <person name="Shea T."/>
            <person name="Shenoy N."/>
            <person name="Sisk P."/>
            <person name="Stolte C."/>
            <person name="Sykes S."/>
            <person name="Walk T."/>
            <person name="White J."/>
            <person name="Yandava C."/>
            <person name="Haas B."/>
            <person name="Nusbaum C."/>
            <person name="Birren B."/>
        </authorList>
    </citation>
    <scope>NUCLEOTIDE SEQUENCE [LARGE SCALE GENOMIC DNA]</scope>
    <source>
        <strain evidence="4">ATCC 64411 / 73-15</strain>
    </source>
</reference>
<sequence>MGPPSKPAERPVKEVQYDVDDSLAGTGIDLREEEQFMAQFYAGSTRTEARTGFPANIPGGAASMYGAGLANQPAQAISQDQTQFEVEQAKAAWQDAAGKLAAVRTHEVRNPFSKVAVLHRRAQQIAKEYGLGLVLDPKNNQGMGKMKLDTEFPEPSVEVTTKVVGPDVVVSTTKSFLPVESFLAEQIGLLSIATKHRLRQLIEDADRVARTRQQTSHGVAPPEWVDVAVPIKTVDASLALETSSPAPGGENEADPGANPRKRSLDTSESDPTAASTGGKPATAVSGPGAGFNLSAALRETSKSERDSEEARLRKRQKRAEDEERKKKGGDAATSTAGSRAGSVAPGTPGGADPDAPPPIKAPTKKELKAKAAAAQKSLDSMNTATANSTTQHFLDSLSRKKKGKRTYSWMGGGGGGTGSGASTPRGPPGTPGTPGALAAGAAAALGRNKVPEVTALTQDGRYRHGDFRENGEKGKNIQLRDWIQVLEREQHLEFRALQKAYLMLDSSASK</sequence>
<dbReference type="OrthoDB" id="21060at2759"/>
<feature type="compositionally biased region" description="Basic and acidic residues" evidence="1">
    <location>
        <begin position="299"/>
        <end position="311"/>
    </location>
</feature>
<reference evidence="3" key="4">
    <citation type="journal article" date="2015" name="G3 (Bethesda)">
        <title>Genome sequences of three phytopathogenic species of the Magnaporthaceae family of fungi.</title>
        <authorList>
            <person name="Okagaki L.H."/>
            <person name="Nunes C.C."/>
            <person name="Sailsbery J."/>
            <person name="Clay B."/>
            <person name="Brown D."/>
            <person name="John T."/>
            <person name="Oh Y."/>
            <person name="Young N."/>
            <person name="Fitzgerald M."/>
            <person name="Haas B.J."/>
            <person name="Zeng Q."/>
            <person name="Young S."/>
            <person name="Adiconis X."/>
            <person name="Fan L."/>
            <person name="Levin J.Z."/>
            <person name="Mitchell T.K."/>
            <person name="Okubara P.A."/>
            <person name="Farman M.L."/>
            <person name="Kohn L.M."/>
            <person name="Birren B."/>
            <person name="Ma L.-J."/>
            <person name="Dean R.A."/>
        </authorList>
    </citation>
    <scope>NUCLEOTIDE SEQUENCE</scope>
    <source>
        <strain evidence="3">ATCC 64411 / 73-15</strain>
    </source>
</reference>
<evidence type="ECO:0000313" key="2">
    <source>
        <dbReference type="EMBL" id="KLU89581.1"/>
    </source>
</evidence>
<dbReference type="OMA" id="KYSWMTG"/>
<accession>A0A0C4E7N6</accession>
<protein>
    <submittedName>
        <fullName evidence="2 3">Uncharacterized protein</fullName>
    </submittedName>
</protein>
<feature type="compositionally biased region" description="Gly residues" evidence="1">
    <location>
        <begin position="410"/>
        <end position="419"/>
    </location>
</feature>
<dbReference type="AlphaFoldDB" id="A0A0C4E7N6"/>
<dbReference type="eggNOG" id="ENOG502S5JC">
    <property type="taxonomic scope" value="Eukaryota"/>
</dbReference>
<feature type="region of interest" description="Disordered" evidence="1">
    <location>
        <begin position="241"/>
        <end position="437"/>
    </location>
</feature>
<evidence type="ECO:0000313" key="4">
    <source>
        <dbReference type="Proteomes" id="UP000011715"/>
    </source>
</evidence>
<dbReference type="EMBL" id="GL876973">
    <property type="protein sequence ID" value="KLU89581.1"/>
    <property type="molecule type" value="Genomic_DNA"/>
</dbReference>
<feature type="compositionally biased region" description="Low complexity" evidence="1">
    <location>
        <begin position="330"/>
        <end position="353"/>
    </location>
</feature>
<keyword evidence="4" id="KW-1185">Reference proteome</keyword>
<dbReference type="VEuPathDB" id="FungiDB:MAPG_08552"/>
<feature type="compositionally biased region" description="Polar residues" evidence="1">
    <location>
        <begin position="377"/>
        <end position="393"/>
    </location>
</feature>
<dbReference type="EnsemblFungi" id="MAPG_08552T0">
    <property type="protein sequence ID" value="MAPG_08552T0"/>
    <property type="gene ID" value="MAPG_08552"/>
</dbReference>
<evidence type="ECO:0000313" key="3">
    <source>
        <dbReference type="EnsemblFungi" id="MAPG_08552T0"/>
    </source>
</evidence>
<reference evidence="3" key="5">
    <citation type="submission" date="2015-06" db="UniProtKB">
        <authorList>
            <consortium name="EnsemblFungi"/>
        </authorList>
    </citation>
    <scope>IDENTIFICATION</scope>
    <source>
        <strain evidence="3">ATCC 64411</strain>
    </source>
</reference>
<name>A0A0C4E7N6_MAGP6</name>
<reference evidence="2" key="3">
    <citation type="submission" date="2011-03" db="EMBL/GenBank/DDBJ databases">
        <title>Annotation of Magnaporthe poae ATCC 64411.</title>
        <authorList>
            <person name="Ma L.-J."/>
            <person name="Dead R."/>
            <person name="Young S.K."/>
            <person name="Zeng Q."/>
            <person name="Gargeya S."/>
            <person name="Fitzgerald M."/>
            <person name="Haas B."/>
            <person name="Abouelleil A."/>
            <person name="Alvarado L."/>
            <person name="Arachchi H.M."/>
            <person name="Berlin A."/>
            <person name="Brown A."/>
            <person name="Chapman S.B."/>
            <person name="Chen Z."/>
            <person name="Dunbar C."/>
            <person name="Freedman E."/>
            <person name="Gearin G."/>
            <person name="Gellesch M."/>
            <person name="Goldberg J."/>
            <person name="Griggs A."/>
            <person name="Gujja S."/>
            <person name="Heiman D."/>
            <person name="Howarth C."/>
            <person name="Larson L."/>
            <person name="Lui A."/>
            <person name="MacDonald P.J.P."/>
            <person name="Mehta T."/>
            <person name="Montmayeur A."/>
            <person name="Murphy C."/>
            <person name="Neiman D."/>
            <person name="Pearson M."/>
            <person name="Priest M."/>
            <person name="Roberts A."/>
            <person name="Saif S."/>
            <person name="Shea T."/>
            <person name="Shenoy N."/>
            <person name="Sisk P."/>
            <person name="Stolte C."/>
            <person name="Sykes S."/>
            <person name="Yandava C."/>
            <person name="Wortman J."/>
            <person name="Nusbaum C."/>
            <person name="Birren B."/>
        </authorList>
    </citation>
    <scope>NUCLEOTIDE SEQUENCE</scope>
    <source>
        <strain evidence="2">ATCC 64411</strain>
    </source>
</reference>
<organism evidence="3 4">
    <name type="scientific">Magnaporthiopsis poae (strain ATCC 64411 / 73-15)</name>
    <name type="common">Kentucky bluegrass fungus</name>
    <name type="synonym">Magnaporthe poae</name>
    <dbReference type="NCBI Taxonomy" id="644358"/>
    <lineage>
        <taxon>Eukaryota</taxon>
        <taxon>Fungi</taxon>
        <taxon>Dikarya</taxon>
        <taxon>Ascomycota</taxon>
        <taxon>Pezizomycotina</taxon>
        <taxon>Sordariomycetes</taxon>
        <taxon>Sordariomycetidae</taxon>
        <taxon>Magnaporthales</taxon>
        <taxon>Magnaporthaceae</taxon>
        <taxon>Magnaporthiopsis</taxon>
    </lineage>
</organism>
<reference evidence="2" key="1">
    <citation type="submission" date="2010-05" db="EMBL/GenBank/DDBJ databases">
        <title>The Genome Sequence of Magnaporthe poae strain ATCC 64411.</title>
        <authorList>
            <consortium name="The Broad Institute Genome Sequencing Platform"/>
            <consortium name="Broad Institute Genome Sequencing Center for Infectious Disease"/>
            <person name="Ma L.-J."/>
            <person name="Dead R."/>
            <person name="Young S."/>
            <person name="Zeng Q."/>
            <person name="Koehrsen M."/>
            <person name="Alvarado L."/>
            <person name="Berlin A."/>
            <person name="Chapman S.B."/>
            <person name="Chen Z."/>
            <person name="Freedman E."/>
            <person name="Gellesch M."/>
            <person name="Goldberg J."/>
            <person name="Griggs A."/>
            <person name="Gujja S."/>
            <person name="Heilman E.R."/>
            <person name="Heiman D."/>
            <person name="Hepburn T."/>
            <person name="Howarth C."/>
            <person name="Jen D."/>
            <person name="Larson L."/>
            <person name="Mehta T."/>
            <person name="Neiman D."/>
            <person name="Pearson M."/>
            <person name="Roberts A."/>
            <person name="Saif S."/>
            <person name="Shea T."/>
            <person name="Shenoy N."/>
            <person name="Sisk P."/>
            <person name="Stolte C."/>
            <person name="Sykes S."/>
            <person name="Walk T."/>
            <person name="White J."/>
            <person name="Yandava C."/>
            <person name="Haas B."/>
            <person name="Nusbaum C."/>
            <person name="Birren B."/>
        </authorList>
    </citation>
    <scope>NUCLEOTIDE SEQUENCE</scope>
    <source>
        <strain evidence="2">ATCC 64411</strain>
    </source>
</reference>
<evidence type="ECO:0000256" key="1">
    <source>
        <dbReference type="SAM" id="MobiDB-lite"/>
    </source>
</evidence>